<name>A0A0A9AFB9_ARUDO</name>
<sequence>MDFHYADETLSSMYYRPLAHHLIVSHDTTQ</sequence>
<reference evidence="1" key="2">
    <citation type="journal article" date="2015" name="Data Brief">
        <title>Shoot transcriptome of the giant reed, Arundo donax.</title>
        <authorList>
            <person name="Barrero R.A."/>
            <person name="Guerrero F.D."/>
            <person name="Moolhuijzen P."/>
            <person name="Goolsby J.A."/>
            <person name="Tidwell J."/>
            <person name="Bellgard S.E."/>
            <person name="Bellgard M.I."/>
        </authorList>
    </citation>
    <scope>NUCLEOTIDE SEQUENCE</scope>
    <source>
        <tissue evidence="1">Shoot tissue taken approximately 20 cm above the soil surface</tissue>
    </source>
</reference>
<accession>A0A0A9AFB9</accession>
<dbReference type="AlphaFoldDB" id="A0A0A9AFB9"/>
<organism evidence="1">
    <name type="scientific">Arundo donax</name>
    <name type="common">Giant reed</name>
    <name type="synonym">Donax arundinaceus</name>
    <dbReference type="NCBI Taxonomy" id="35708"/>
    <lineage>
        <taxon>Eukaryota</taxon>
        <taxon>Viridiplantae</taxon>
        <taxon>Streptophyta</taxon>
        <taxon>Embryophyta</taxon>
        <taxon>Tracheophyta</taxon>
        <taxon>Spermatophyta</taxon>
        <taxon>Magnoliopsida</taxon>
        <taxon>Liliopsida</taxon>
        <taxon>Poales</taxon>
        <taxon>Poaceae</taxon>
        <taxon>PACMAD clade</taxon>
        <taxon>Arundinoideae</taxon>
        <taxon>Arundineae</taxon>
        <taxon>Arundo</taxon>
    </lineage>
</organism>
<reference evidence="1" key="1">
    <citation type="submission" date="2014-09" db="EMBL/GenBank/DDBJ databases">
        <authorList>
            <person name="Magalhaes I.L.F."/>
            <person name="Oliveira U."/>
            <person name="Santos F.R."/>
            <person name="Vidigal T.H.D.A."/>
            <person name="Brescovit A.D."/>
            <person name="Santos A.J."/>
        </authorList>
    </citation>
    <scope>NUCLEOTIDE SEQUENCE</scope>
    <source>
        <tissue evidence="1">Shoot tissue taken approximately 20 cm above the soil surface</tissue>
    </source>
</reference>
<proteinExistence type="predicted"/>
<dbReference type="EMBL" id="GBRH01247516">
    <property type="protein sequence ID" value="JAD50379.1"/>
    <property type="molecule type" value="Transcribed_RNA"/>
</dbReference>
<evidence type="ECO:0000313" key="1">
    <source>
        <dbReference type="EMBL" id="JAD50379.1"/>
    </source>
</evidence>
<protein>
    <submittedName>
        <fullName evidence="1">Uncharacterized protein</fullName>
    </submittedName>
</protein>